<dbReference type="PANTHER" id="PTHR30075:SF2">
    <property type="entry name" value="GLYCINE--TRNA LIGASE, CHLOROPLASTIC_MITOCHONDRIAL 2"/>
    <property type="match status" value="1"/>
</dbReference>
<organism evidence="16 17">
    <name type="scientific">Lactuca saligna</name>
    <name type="common">Willowleaf lettuce</name>
    <dbReference type="NCBI Taxonomy" id="75948"/>
    <lineage>
        <taxon>Eukaryota</taxon>
        <taxon>Viridiplantae</taxon>
        <taxon>Streptophyta</taxon>
        <taxon>Embryophyta</taxon>
        <taxon>Tracheophyta</taxon>
        <taxon>Spermatophyta</taxon>
        <taxon>Magnoliopsida</taxon>
        <taxon>eudicotyledons</taxon>
        <taxon>Gunneridae</taxon>
        <taxon>Pentapetalae</taxon>
        <taxon>asterids</taxon>
        <taxon>campanulids</taxon>
        <taxon>Asterales</taxon>
        <taxon>Asteraceae</taxon>
        <taxon>Cichorioideae</taxon>
        <taxon>Cichorieae</taxon>
        <taxon>Lactucinae</taxon>
        <taxon>Lactuca</taxon>
    </lineage>
</organism>
<dbReference type="SMART" id="SM01102">
    <property type="entry name" value="CRM1_C"/>
    <property type="match status" value="1"/>
</dbReference>
<gene>
    <name evidence="16" type="ORF">LSALG_LOCUS1318</name>
</gene>
<keyword evidence="6" id="KW-0436">Ligase</keyword>
<evidence type="ECO:0000256" key="6">
    <source>
        <dbReference type="ARBA" id="ARBA00022598"/>
    </source>
</evidence>
<dbReference type="SUPFAM" id="SSF48371">
    <property type="entry name" value="ARM repeat"/>
    <property type="match status" value="1"/>
</dbReference>
<dbReference type="GO" id="GO:0006426">
    <property type="term" value="P:glycyl-tRNA aminoacylation"/>
    <property type="evidence" value="ECO:0007669"/>
    <property type="project" value="InterPro"/>
</dbReference>
<dbReference type="GO" id="GO:0005524">
    <property type="term" value="F:ATP binding"/>
    <property type="evidence" value="ECO:0007669"/>
    <property type="project" value="UniProtKB-KW"/>
</dbReference>
<dbReference type="InterPro" id="IPR014877">
    <property type="entry name" value="XPO1_C_dom"/>
</dbReference>
<dbReference type="EC" id="6.1.1.14" evidence="4"/>
<keyword evidence="14" id="KW-1133">Transmembrane helix</keyword>
<evidence type="ECO:0000256" key="12">
    <source>
        <dbReference type="ARBA" id="ARBA00023242"/>
    </source>
</evidence>
<evidence type="ECO:0000256" key="9">
    <source>
        <dbReference type="ARBA" id="ARBA00022917"/>
    </source>
</evidence>
<keyword evidence="11" id="KW-0030">Aminoacyl-tRNA synthetase</keyword>
<dbReference type="PROSITE" id="PS50861">
    <property type="entry name" value="AA_TRNA_LIGASE_II_GLYAB"/>
    <property type="match status" value="1"/>
</dbReference>
<dbReference type="InterPro" id="IPR016024">
    <property type="entry name" value="ARM-type_fold"/>
</dbReference>
<accession>A0AA35UTY6</accession>
<evidence type="ECO:0000313" key="17">
    <source>
        <dbReference type="Proteomes" id="UP001177003"/>
    </source>
</evidence>
<keyword evidence="5" id="KW-0813">Transport</keyword>
<dbReference type="GO" id="GO:0009570">
    <property type="term" value="C:chloroplast stroma"/>
    <property type="evidence" value="ECO:0007669"/>
    <property type="project" value="TreeGrafter"/>
</dbReference>
<comment type="catalytic activity">
    <reaction evidence="13">
        <text>tRNA(Gly) + glycine + ATP = glycyl-tRNA(Gly) + AMP + diphosphate</text>
        <dbReference type="Rhea" id="RHEA:16013"/>
        <dbReference type="Rhea" id="RHEA-COMP:9664"/>
        <dbReference type="Rhea" id="RHEA-COMP:9683"/>
        <dbReference type="ChEBI" id="CHEBI:30616"/>
        <dbReference type="ChEBI" id="CHEBI:33019"/>
        <dbReference type="ChEBI" id="CHEBI:57305"/>
        <dbReference type="ChEBI" id="CHEBI:78442"/>
        <dbReference type="ChEBI" id="CHEBI:78522"/>
        <dbReference type="ChEBI" id="CHEBI:456215"/>
        <dbReference type="EC" id="6.1.1.14"/>
    </reaction>
</comment>
<dbReference type="PANTHER" id="PTHR30075">
    <property type="entry name" value="GLYCYL-TRNA SYNTHETASE"/>
    <property type="match status" value="1"/>
</dbReference>
<feature type="domain" description="Exportin-1 C-terminal" evidence="15">
    <location>
        <begin position="23"/>
        <end position="212"/>
    </location>
</feature>
<keyword evidence="12" id="KW-0539">Nucleus</keyword>
<feature type="transmembrane region" description="Helical" evidence="14">
    <location>
        <begin position="21"/>
        <end position="42"/>
    </location>
</feature>
<dbReference type="GO" id="GO:0005634">
    <property type="term" value="C:nucleus"/>
    <property type="evidence" value="ECO:0007669"/>
    <property type="project" value="UniProtKB-SubCell"/>
</dbReference>
<sequence>MGKKRKHEVKDREEILRPRGGCIGAVVLFLSSRWYGFTLIWFREVISGKILQLESVTQSEAMRRRYRYLSHFSLTTTFQLPIPPLMKTLVGPTPSLRKLMFTSLASRNSEFCNQFYRAYFVLIVQEIFDVMTDSFHKLGFNLHMLVLQHLFCLVESRSLTEPLWDTSTVSYPYPNNGMFVRDRESTLLSFLVPLFQIFQHLRLDSLVGLFGAGCQPSSTNDPFGLPRISYGLVQVLVEKDRNLDLQHALEVDASVKSLKIDVVTICEVVGKVLPELNGKLTGMDFRVHGLMGLTNQRFLRYVPQLPLIQAQCSQLVGHQIF</sequence>
<dbReference type="GO" id="GO:0015031">
    <property type="term" value="P:protein transport"/>
    <property type="evidence" value="ECO:0007669"/>
    <property type="project" value="UniProtKB-KW"/>
</dbReference>
<comment type="similarity">
    <text evidence="3">Belongs to the exportin family.</text>
</comment>
<evidence type="ECO:0000256" key="1">
    <source>
        <dbReference type="ARBA" id="ARBA00004123"/>
    </source>
</evidence>
<name>A0AA35UTY6_LACSI</name>
<dbReference type="Pfam" id="PF08767">
    <property type="entry name" value="CRM1_C"/>
    <property type="match status" value="1"/>
</dbReference>
<dbReference type="InterPro" id="IPR006194">
    <property type="entry name" value="Gly-tRNA-synth_heterodimer"/>
</dbReference>
<dbReference type="InterPro" id="IPR011989">
    <property type="entry name" value="ARM-like"/>
</dbReference>
<evidence type="ECO:0000313" key="16">
    <source>
        <dbReference type="EMBL" id="CAI9260481.1"/>
    </source>
</evidence>
<evidence type="ECO:0000256" key="4">
    <source>
        <dbReference type="ARBA" id="ARBA00012829"/>
    </source>
</evidence>
<comment type="similarity">
    <text evidence="2">Belongs to the class-II aminoacyl-tRNA synthetase family.</text>
</comment>
<dbReference type="InterPro" id="IPR015944">
    <property type="entry name" value="Gly-tRNA-synth_bsu"/>
</dbReference>
<dbReference type="Proteomes" id="UP001177003">
    <property type="component" value="Chromosome 0"/>
</dbReference>
<keyword evidence="10" id="KW-0653">Protein transport</keyword>
<protein>
    <recommendedName>
        <fullName evidence="4">glycine--tRNA ligase</fullName>
        <ecNumber evidence="4">6.1.1.14</ecNumber>
    </recommendedName>
</protein>
<dbReference type="Gene3D" id="1.25.10.10">
    <property type="entry name" value="Leucine-rich Repeat Variant"/>
    <property type="match status" value="1"/>
</dbReference>
<evidence type="ECO:0000256" key="14">
    <source>
        <dbReference type="SAM" id="Phobius"/>
    </source>
</evidence>
<dbReference type="GO" id="GO:0005049">
    <property type="term" value="F:nuclear export signal receptor activity"/>
    <property type="evidence" value="ECO:0007669"/>
    <property type="project" value="InterPro"/>
</dbReference>
<keyword evidence="8" id="KW-0067">ATP-binding</keyword>
<evidence type="ECO:0000256" key="3">
    <source>
        <dbReference type="ARBA" id="ARBA00009466"/>
    </source>
</evidence>
<dbReference type="AlphaFoldDB" id="A0AA35UTY6"/>
<evidence type="ECO:0000256" key="2">
    <source>
        <dbReference type="ARBA" id="ARBA00008226"/>
    </source>
</evidence>
<evidence type="ECO:0000256" key="7">
    <source>
        <dbReference type="ARBA" id="ARBA00022741"/>
    </source>
</evidence>
<keyword evidence="14" id="KW-0812">Transmembrane</keyword>
<dbReference type="Pfam" id="PF02092">
    <property type="entry name" value="tRNA_synt_2f"/>
    <property type="match status" value="1"/>
</dbReference>
<keyword evidence="14" id="KW-0472">Membrane</keyword>
<keyword evidence="17" id="KW-1185">Reference proteome</keyword>
<comment type="subcellular location">
    <subcellularLocation>
        <location evidence="1">Nucleus</location>
    </subcellularLocation>
</comment>
<proteinExistence type="inferred from homology"/>
<evidence type="ECO:0000256" key="11">
    <source>
        <dbReference type="ARBA" id="ARBA00023146"/>
    </source>
</evidence>
<keyword evidence="9" id="KW-0648">Protein biosynthesis</keyword>
<dbReference type="GO" id="GO:0005739">
    <property type="term" value="C:mitochondrion"/>
    <property type="evidence" value="ECO:0007669"/>
    <property type="project" value="TreeGrafter"/>
</dbReference>
<dbReference type="GO" id="GO:0004820">
    <property type="term" value="F:glycine-tRNA ligase activity"/>
    <property type="evidence" value="ECO:0007669"/>
    <property type="project" value="UniProtKB-EC"/>
</dbReference>
<dbReference type="EMBL" id="OX465086">
    <property type="protein sequence ID" value="CAI9260481.1"/>
    <property type="molecule type" value="Genomic_DNA"/>
</dbReference>
<keyword evidence="7" id="KW-0547">Nucleotide-binding</keyword>
<reference evidence="16" key="1">
    <citation type="submission" date="2023-04" db="EMBL/GenBank/DDBJ databases">
        <authorList>
            <person name="Vijverberg K."/>
            <person name="Xiong W."/>
            <person name="Schranz E."/>
        </authorList>
    </citation>
    <scope>NUCLEOTIDE SEQUENCE</scope>
</reference>
<evidence type="ECO:0000256" key="10">
    <source>
        <dbReference type="ARBA" id="ARBA00022927"/>
    </source>
</evidence>
<evidence type="ECO:0000256" key="8">
    <source>
        <dbReference type="ARBA" id="ARBA00022840"/>
    </source>
</evidence>
<evidence type="ECO:0000256" key="5">
    <source>
        <dbReference type="ARBA" id="ARBA00022448"/>
    </source>
</evidence>
<evidence type="ECO:0000259" key="15">
    <source>
        <dbReference type="SMART" id="SM01102"/>
    </source>
</evidence>
<evidence type="ECO:0000256" key="13">
    <source>
        <dbReference type="ARBA" id="ARBA00047937"/>
    </source>
</evidence>